<sequence length="73" mass="7717">MSRSGWDRAMSRVRADVSANMQDFSHLDGSDPGAVGASQSVEHEASDSSKTATARSWDRAAAQATGRKPVPGR</sequence>
<gene>
    <name evidence="2" type="ORF">ACFFGY_16065</name>
</gene>
<feature type="region of interest" description="Disordered" evidence="1">
    <location>
        <begin position="23"/>
        <end position="73"/>
    </location>
</feature>
<reference evidence="2 3" key="1">
    <citation type="submission" date="2024-09" db="EMBL/GenBank/DDBJ databases">
        <authorList>
            <person name="Sun Q."/>
            <person name="Mori K."/>
        </authorList>
    </citation>
    <scope>NUCLEOTIDE SEQUENCE [LARGE SCALE GENOMIC DNA]</scope>
    <source>
        <strain evidence="2 3">TBRC 5777</strain>
    </source>
</reference>
<name>A0ABV6JVV7_9PROT</name>
<dbReference type="Proteomes" id="UP001589865">
    <property type="component" value="Unassembled WGS sequence"/>
</dbReference>
<evidence type="ECO:0000313" key="3">
    <source>
        <dbReference type="Proteomes" id="UP001589865"/>
    </source>
</evidence>
<accession>A0ABV6JVV7</accession>
<protein>
    <submittedName>
        <fullName evidence="2">Uncharacterized protein</fullName>
    </submittedName>
</protein>
<evidence type="ECO:0000256" key="1">
    <source>
        <dbReference type="SAM" id="MobiDB-lite"/>
    </source>
</evidence>
<comment type="caution">
    <text evidence="2">The sequence shown here is derived from an EMBL/GenBank/DDBJ whole genome shotgun (WGS) entry which is preliminary data.</text>
</comment>
<keyword evidence="3" id="KW-1185">Reference proteome</keyword>
<organism evidence="2 3">
    <name type="scientific">Roseomonas elaeocarpi</name>
    <dbReference type="NCBI Taxonomy" id="907779"/>
    <lineage>
        <taxon>Bacteria</taxon>
        <taxon>Pseudomonadati</taxon>
        <taxon>Pseudomonadota</taxon>
        <taxon>Alphaproteobacteria</taxon>
        <taxon>Acetobacterales</taxon>
        <taxon>Roseomonadaceae</taxon>
        <taxon>Roseomonas</taxon>
    </lineage>
</organism>
<evidence type="ECO:0000313" key="2">
    <source>
        <dbReference type="EMBL" id="MFC0409769.1"/>
    </source>
</evidence>
<proteinExistence type="predicted"/>
<dbReference type="EMBL" id="JBHLUN010000010">
    <property type="protein sequence ID" value="MFC0409769.1"/>
    <property type="molecule type" value="Genomic_DNA"/>
</dbReference>
<dbReference type="RefSeq" id="WP_377045513.1">
    <property type="nucleotide sequence ID" value="NZ_JBHLUN010000010.1"/>
</dbReference>